<dbReference type="SUPFAM" id="SSF75011">
    <property type="entry name" value="3-carboxy-cis,cis-mucoante lactonizing enzyme"/>
    <property type="match status" value="1"/>
</dbReference>
<dbReference type="Pfam" id="PF10282">
    <property type="entry name" value="Lactonase"/>
    <property type="match status" value="1"/>
</dbReference>
<dbReference type="Gene3D" id="2.130.10.10">
    <property type="entry name" value="YVTN repeat-like/Quinoprotein amine dehydrogenase"/>
    <property type="match status" value="1"/>
</dbReference>
<protein>
    <submittedName>
        <fullName evidence="2">Lactonase family protein</fullName>
    </submittedName>
</protein>
<dbReference type="EMBL" id="JAOQJL010000043">
    <property type="protein sequence ID" value="MCU6766881.1"/>
    <property type="molecule type" value="Genomic_DNA"/>
</dbReference>
<proteinExistence type="inferred from homology"/>
<dbReference type="InterPro" id="IPR019405">
    <property type="entry name" value="Lactonase_7-beta_prop"/>
</dbReference>
<keyword evidence="3" id="KW-1185">Reference proteome</keyword>
<dbReference type="InterPro" id="IPR015943">
    <property type="entry name" value="WD40/YVTN_repeat-like_dom_sf"/>
</dbReference>
<gene>
    <name evidence="2" type="ORF">OCV61_15985</name>
</gene>
<evidence type="ECO:0000313" key="3">
    <source>
        <dbReference type="Proteomes" id="UP001652409"/>
    </source>
</evidence>
<dbReference type="PANTHER" id="PTHR30344">
    <property type="entry name" value="6-PHOSPHOGLUCONOLACTONASE-RELATED"/>
    <property type="match status" value="1"/>
</dbReference>
<comment type="caution">
    <text evidence="2">The sequence shown here is derived from an EMBL/GenBank/DDBJ whole genome shotgun (WGS) entry which is preliminary data.</text>
</comment>
<evidence type="ECO:0000256" key="1">
    <source>
        <dbReference type="ARBA" id="ARBA00005564"/>
    </source>
</evidence>
<dbReference type="PANTHER" id="PTHR30344:SF1">
    <property type="entry name" value="6-PHOSPHOGLUCONOLACTONASE"/>
    <property type="match status" value="1"/>
</dbReference>
<name>A0ABT2TXB2_9FIRM</name>
<dbReference type="InterPro" id="IPR050282">
    <property type="entry name" value="Cycloisomerase_2"/>
</dbReference>
<reference evidence="2 3" key="1">
    <citation type="journal article" date="2021" name="ISME Commun">
        <title>Automated analysis of genomic sequences facilitates high-throughput and comprehensive description of bacteria.</title>
        <authorList>
            <person name="Hitch T.C.A."/>
        </authorList>
    </citation>
    <scope>NUCLEOTIDE SEQUENCE [LARGE SCALE GENOMIC DNA]</scope>
    <source>
        <strain evidence="2 3">Sanger_23</strain>
    </source>
</reference>
<sequence length="349" mass="39427">MEKKVYVGSYTGPEKGKGIYYCLLDTETGALRRISVEEQCENPNFIAVNWKKKILCALNESDKGIWLSSYEIQDDGFLCYLDQKDISGRGPCHICMDSDARRVFFANYISGDVGMVLLDETGHFEEEEYITSHSGKSVHARQTEPHPHGVHLSPDEDYLFVPDLGTDEVVMYVIEKDQLRKRMSKKVLPGDGPRHLVFHPNGKWVYLICEITNVVYVYLYSEENGLEEIQRISLLSKDMKNEYIAGEIAVTSNGKYLLAGTRTWGAAKEKQGFLTIFEIDKNGLLVLKKVVESGGCHPRMFSITSDGSYVLMANQYSGDVISFRFSQETGEIKKSDKCAIPEATCVWCE</sequence>
<dbReference type="Proteomes" id="UP001652409">
    <property type="component" value="Unassembled WGS sequence"/>
</dbReference>
<evidence type="ECO:0000313" key="2">
    <source>
        <dbReference type="EMBL" id="MCU6766881.1"/>
    </source>
</evidence>
<comment type="similarity">
    <text evidence="1">Belongs to the cycloisomerase 2 family.</text>
</comment>
<dbReference type="RefSeq" id="WP_158422652.1">
    <property type="nucleotide sequence ID" value="NZ_JAOQJL010000043.1"/>
</dbReference>
<organism evidence="2 3">
    <name type="scientific">Blautia ammoniilytica</name>
    <dbReference type="NCBI Taxonomy" id="2981782"/>
    <lineage>
        <taxon>Bacteria</taxon>
        <taxon>Bacillati</taxon>
        <taxon>Bacillota</taxon>
        <taxon>Clostridia</taxon>
        <taxon>Lachnospirales</taxon>
        <taxon>Lachnospiraceae</taxon>
        <taxon>Blautia</taxon>
    </lineage>
</organism>
<accession>A0ABT2TXB2</accession>